<keyword evidence="9" id="KW-0460">Magnesium</keyword>
<dbReference type="GO" id="GO:0009102">
    <property type="term" value="P:biotin biosynthetic process"/>
    <property type="evidence" value="ECO:0007669"/>
    <property type="project" value="UniProtKB-KW"/>
</dbReference>
<evidence type="ECO:0000256" key="10">
    <source>
        <dbReference type="ARBA" id="ARBA00049553"/>
    </source>
</evidence>
<dbReference type="EMBL" id="BJLD01000006">
    <property type="protein sequence ID" value="GEA44464.1"/>
    <property type="molecule type" value="Genomic_DNA"/>
</dbReference>
<gene>
    <name evidence="11" type="ORF">Cst04h_17360</name>
    <name evidence="12" type="ORF">Cst04h_26340</name>
</gene>
<dbReference type="AlphaFoldDB" id="A0ABC9ZNR5"/>
<evidence type="ECO:0000313" key="12">
    <source>
        <dbReference type="EMBL" id="GEA44464.1"/>
    </source>
</evidence>
<dbReference type="GO" id="GO:0005524">
    <property type="term" value="F:ATP binding"/>
    <property type="evidence" value="ECO:0007669"/>
    <property type="project" value="UniProtKB-KW"/>
</dbReference>
<name>A0ABC9ZNR5_CORST</name>
<accession>A0ABC9ZNR5</accession>
<dbReference type="InterPro" id="IPR005499">
    <property type="entry name" value="BioW"/>
</dbReference>
<keyword evidence="7" id="KW-0093">Biotin biosynthesis</keyword>
<evidence type="ECO:0000256" key="2">
    <source>
        <dbReference type="ARBA" id="ARBA00005075"/>
    </source>
</evidence>
<proteinExistence type="predicted"/>
<keyword evidence="8" id="KW-0067">ATP-binding</keyword>
<organism evidence="11 13">
    <name type="scientific">Corynebacterium striatum</name>
    <dbReference type="NCBI Taxonomy" id="43770"/>
    <lineage>
        <taxon>Bacteria</taxon>
        <taxon>Bacillati</taxon>
        <taxon>Actinomycetota</taxon>
        <taxon>Actinomycetes</taxon>
        <taxon>Mycobacteriales</taxon>
        <taxon>Corynebacteriaceae</taxon>
        <taxon>Corynebacterium</taxon>
    </lineage>
</organism>
<dbReference type="Proteomes" id="UP000315234">
    <property type="component" value="Unassembled WGS sequence"/>
</dbReference>
<keyword evidence="6" id="KW-0547">Nucleotide-binding</keyword>
<sequence length="255" mass="27533">MFKMLGYDTCMAETSTVLMSIKMRASLEGRHISGAERIVEPHLVPRVSSELATRALRHEKGVPDSINIATRAVAASDIAHVSALKVSARDCENPESAQTAMITVLARNNRVSESAARRGIELLYRTRDMRGASIVCAETGERLDTHGQRGVRVGTFDWADFLCAESKNHRADAVALASKALAAPGIVAEVCISDDPSYTTGYVAVEGSYTALRNVKAEGGKQGGRVLFYSGALSVLPATEQWLREKPVLVEGSWQ</sequence>
<comment type="pathway">
    <text evidence="2">Metabolic intermediate metabolism; pimeloyl-CoA biosynthesis; pimeloyl-CoA from pimelate: step 1/1.</text>
</comment>
<protein>
    <recommendedName>
        <fullName evidence="4">6-carboxyhexanoate--CoA ligase</fullName>
        <ecNumber evidence="4">6.2.1.14</ecNumber>
    </recommendedName>
</protein>
<comment type="caution">
    <text evidence="11">The sequence shown here is derived from an EMBL/GenBank/DDBJ whole genome shotgun (WGS) entry which is preliminary data.</text>
</comment>
<keyword evidence="5 11" id="KW-0436">Ligase</keyword>
<evidence type="ECO:0000256" key="6">
    <source>
        <dbReference type="ARBA" id="ARBA00022741"/>
    </source>
</evidence>
<reference evidence="11 13" key="1">
    <citation type="submission" date="2019-06" db="EMBL/GenBank/DDBJ databases">
        <title>Draft genome sequence of Corynebacterium striatum NBRC 15291.</title>
        <authorList>
            <person name="Miura T."/>
            <person name="Furukawa M."/>
            <person name="Shimamura M."/>
            <person name="Ohyama Y."/>
            <person name="Yamazoe A."/>
            <person name="Kawasaki H."/>
        </authorList>
    </citation>
    <scope>NUCLEOTIDE SEQUENCE [LARGE SCALE GENOMIC DNA]</scope>
    <source>
        <strain evidence="11 13">NBRC 15291</strain>
    </source>
</reference>
<evidence type="ECO:0000256" key="4">
    <source>
        <dbReference type="ARBA" id="ARBA00012984"/>
    </source>
</evidence>
<evidence type="ECO:0000256" key="1">
    <source>
        <dbReference type="ARBA" id="ARBA00001946"/>
    </source>
</evidence>
<dbReference type="GO" id="GO:0042410">
    <property type="term" value="F:6-carboxyhexanoate-CoA ligase activity"/>
    <property type="evidence" value="ECO:0007669"/>
    <property type="project" value="UniProtKB-EC"/>
</dbReference>
<evidence type="ECO:0000256" key="8">
    <source>
        <dbReference type="ARBA" id="ARBA00022840"/>
    </source>
</evidence>
<dbReference type="EMBL" id="BJLD01000002">
    <property type="protein sequence ID" value="GEA43566.1"/>
    <property type="molecule type" value="Genomic_DNA"/>
</dbReference>
<evidence type="ECO:0000256" key="5">
    <source>
        <dbReference type="ARBA" id="ARBA00022598"/>
    </source>
</evidence>
<evidence type="ECO:0000256" key="3">
    <source>
        <dbReference type="ARBA" id="ARBA00011738"/>
    </source>
</evidence>
<dbReference type="Pfam" id="PF03744">
    <property type="entry name" value="BioW"/>
    <property type="match status" value="1"/>
</dbReference>
<comment type="catalytic activity">
    <reaction evidence="10">
        <text>heptanedioate + ATP + CoA = 6-carboxyhexanoyl-CoA + AMP + diphosphate</text>
        <dbReference type="Rhea" id="RHEA:14781"/>
        <dbReference type="ChEBI" id="CHEBI:30616"/>
        <dbReference type="ChEBI" id="CHEBI:33019"/>
        <dbReference type="ChEBI" id="CHEBI:36165"/>
        <dbReference type="ChEBI" id="CHEBI:57287"/>
        <dbReference type="ChEBI" id="CHEBI:57360"/>
        <dbReference type="ChEBI" id="CHEBI:456215"/>
        <dbReference type="EC" id="6.2.1.14"/>
    </reaction>
</comment>
<comment type="subunit">
    <text evidence="3">Homodimer.</text>
</comment>
<evidence type="ECO:0000313" key="13">
    <source>
        <dbReference type="Proteomes" id="UP000315234"/>
    </source>
</evidence>
<evidence type="ECO:0000256" key="9">
    <source>
        <dbReference type="ARBA" id="ARBA00022842"/>
    </source>
</evidence>
<comment type="cofactor">
    <cofactor evidence="1">
        <name>Mg(2+)</name>
        <dbReference type="ChEBI" id="CHEBI:18420"/>
    </cofactor>
</comment>
<dbReference type="NCBIfam" id="NF002360">
    <property type="entry name" value="PRK01322.1"/>
    <property type="match status" value="1"/>
</dbReference>
<dbReference type="EC" id="6.2.1.14" evidence="4"/>
<evidence type="ECO:0000313" key="11">
    <source>
        <dbReference type="EMBL" id="GEA43566.1"/>
    </source>
</evidence>
<evidence type="ECO:0000256" key="7">
    <source>
        <dbReference type="ARBA" id="ARBA00022756"/>
    </source>
</evidence>